<dbReference type="Pfam" id="PF00251">
    <property type="entry name" value="Glyco_hydro_32N"/>
    <property type="match status" value="1"/>
</dbReference>
<accession>A0ABP6KEL7</accession>
<protein>
    <recommendedName>
        <fullName evidence="2">beta-fructofuranosidase</fullName>
        <ecNumber evidence="2">3.2.1.26</ecNumber>
    </recommendedName>
</protein>
<evidence type="ECO:0000256" key="2">
    <source>
        <dbReference type="ARBA" id="ARBA00012758"/>
    </source>
</evidence>
<dbReference type="InterPro" id="IPR013148">
    <property type="entry name" value="Glyco_hydro_32_N"/>
</dbReference>
<keyword evidence="4" id="KW-0326">Glycosidase</keyword>
<sequence>MTLRLPDHWVWDIWLADDGEQYHLFFLRASRALHDPGRRHHRASIGHAVSRDLRAWELLPDALVAADHDDWDDLATWTGSVVRGPQKWMMYYTGVSRGEKGLIQRIGLATSDDLVTWHRHPANPVAEADARWYEKLDLTSWFDEAWRDPWVFADPGGDGWHMLVTARAATGPADGRGVIGHLRSHDMVSWEARPPLTEPSGFGHLEVPQVEIVDGRAVLVFSCMPGELGAERTERAGGVWTAPGASLLGPYDIRDQARLVQDRSLYSGRLIRDRDERWQLLGFVNHGDDGSFVGEVCDPIPVTYIPGRGLVEEGTHG</sequence>
<keyword evidence="3" id="KW-0378">Hydrolase</keyword>
<feature type="domain" description="Glycosyl hydrolase family 32 N-terminal" evidence="5">
    <location>
        <begin position="20"/>
        <end position="226"/>
    </location>
</feature>
<keyword evidence="7" id="KW-1185">Reference proteome</keyword>
<evidence type="ECO:0000256" key="4">
    <source>
        <dbReference type="ARBA" id="ARBA00023295"/>
    </source>
</evidence>
<comment type="caution">
    <text evidence="6">The sequence shown here is derived from an EMBL/GenBank/DDBJ whole genome shotgun (WGS) entry which is preliminary data.</text>
</comment>
<dbReference type="PANTHER" id="PTHR43101">
    <property type="entry name" value="BETA-FRUCTOSIDASE"/>
    <property type="match status" value="1"/>
</dbReference>
<evidence type="ECO:0000256" key="1">
    <source>
        <dbReference type="ARBA" id="ARBA00009902"/>
    </source>
</evidence>
<evidence type="ECO:0000259" key="5">
    <source>
        <dbReference type="Pfam" id="PF00251"/>
    </source>
</evidence>
<dbReference type="Proteomes" id="UP001499930">
    <property type="component" value="Unassembled WGS sequence"/>
</dbReference>
<comment type="similarity">
    <text evidence="1">Belongs to the glycosyl hydrolase 32 family.</text>
</comment>
<dbReference type="Gene3D" id="2.115.10.20">
    <property type="entry name" value="Glycosyl hydrolase domain, family 43"/>
    <property type="match status" value="1"/>
</dbReference>
<dbReference type="RefSeq" id="WP_344894377.1">
    <property type="nucleotide sequence ID" value="NZ_BAAAWD010000007.1"/>
</dbReference>
<dbReference type="EMBL" id="BAAAWD010000007">
    <property type="protein sequence ID" value="GAA3005883.1"/>
    <property type="molecule type" value="Genomic_DNA"/>
</dbReference>
<dbReference type="SMART" id="SM00640">
    <property type="entry name" value="Glyco_32"/>
    <property type="match status" value="1"/>
</dbReference>
<proteinExistence type="inferred from homology"/>
<gene>
    <name evidence="6" type="ORF">GCM10017559_29570</name>
</gene>
<dbReference type="EC" id="3.2.1.26" evidence="2"/>
<dbReference type="InterPro" id="IPR023296">
    <property type="entry name" value="Glyco_hydro_beta-prop_sf"/>
</dbReference>
<evidence type="ECO:0000313" key="6">
    <source>
        <dbReference type="EMBL" id="GAA3005883.1"/>
    </source>
</evidence>
<dbReference type="InterPro" id="IPR051214">
    <property type="entry name" value="GH32_Enzymes"/>
</dbReference>
<name>A0ABP6KEL7_9ACTN</name>
<dbReference type="InterPro" id="IPR001362">
    <property type="entry name" value="Glyco_hydro_32"/>
</dbReference>
<organism evidence="6 7">
    <name type="scientific">Streptosporangium longisporum</name>
    <dbReference type="NCBI Taxonomy" id="46187"/>
    <lineage>
        <taxon>Bacteria</taxon>
        <taxon>Bacillati</taxon>
        <taxon>Actinomycetota</taxon>
        <taxon>Actinomycetes</taxon>
        <taxon>Streptosporangiales</taxon>
        <taxon>Streptosporangiaceae</taxon>
        <taxon>Streptosporangium</taxon>
    </lineage>
</organism>
<dbReference type="PANTHER" id="PTHR43101:SF1">
    <property type="entry name" value="BETA-FRUCTOSIDASE"/>
    <property type="match status" value="1"/>
</dbReference>
<evidence type="ECO:0000313" key="7">
    <source>
        <dbReference type="Proteomes" id="UP001499930"/>
    </source>
</evidence>
<evidence type="ECO:0000256" key="3">
    <source>
        <dbReference type="ARBA" id="ARBA00022801"/>
    </source>
</evidence>
<dbReference type="SUPFAM" id="SSF75005">
    <property type="entry name" value="Arabinanase/levansucrase/invertase"/>
    <property type="match status" value="1"/>
</dbReference>
<dbReference type="CDD" id="cd18609">
    <property type="entry name" value="GH32-like"/>
    <property type="match status" value="1"/>
</dbReference>
<reference evidence="7" key="1">
    <citation type="journal article" date="2019" name="Int. J. Syst. Evol. Microbiol.">
        <title>The Global Catalogue of Microorganisms (GCM) 10K type strain sequencing project: providing services to taxonomists for standard genome sequencing and annotation.</title>
        <authorList>
            <consortium name="The Broad Institute Genomics Platform"/>
            <consortium name="The Broad Institute Genome Sequencing Center for Infectious Disease"/>
            <person name="Wu L."/>
            <person name="Ma J."/>
        </authorList>
    </citation>
    <scope>NUCLEOTIDE SEQUENCE [LARGE SCALE GENOMIC DNA]</scope>
    <source>
        <strain evidence="7">JCM 3106</strain>
    </source>
</reference>